<comment type="caution">
    <text evidence="3">The sequence shown here is derived from an EMBL/GenBank/DDBJ whole genome shotgun (WGS) entry which is preliminary data.</text>
</comment>
<accession>A0A5J9VI11</accession>
<keyword evidence="2" id="KW-0812">Transmembrane</keyword>
<dbReference type="Gramene" id="TVU35535">
    <property type="protein sequence ID" value="TVU35535"/>
    <property type="gene ID" value="EJB05_17431"/>
</dbReference>
<feature type="non-terminal residue" evidence="3">
    <location>
        <position position="1"/>
    </location>
</feature>
<keyword evidence="4" id="KW-1185">Reference proteome</keyword>
<keyword evidence="2" id="KW-1133">Transmembrane helix</keyword>
<feature type="transmembrane region" description="Helical" evidence="2">
    <location>
        <begin position="132"/>
        <end position="152"/>
    </location>
</feature>
<evidence type="ECO:0000313" key="4">
    <source>
        <dbReference type="Proteomes" id="UP000324897"/>
    </source>
</evidence>
<protein>
    <submittedName>
        <fullName evidence="3">Uncharacterized protein</fullName>
    </submittedName>
</protein>
<reference evidence="3 4" key="1">
    <citation type="journal article" date="2019" name="Sci. Rep.">
        <title>A high-quality genome of Eragrostis curvula grass provides insights into Poaceae evolution and supports new strategies to enhance forage quality.</title>
        <authorList>
            <person name="Carballo J."/>
            <person name="Santos B.A.C.M."/>
            <person name="Zappacosta D."/>
            <person name="Garbus I."/>
            <person name="Selva J.P."/>
            <person name="Gallo C.A."/>
            <person name="Diaz A."/>
            <person name="Albertini E."/>
            <person name="Caccamo M."/>
            <person name="Echenique V."/>
        </authorList>
    </citation>
    <scope>NUCLEOTIDE SEQUENCE [LARGE SCALE GENOMIC DNA]</scope>
    <source>
        <strain evidence="4">cv. Victoria</strain>
        <tissue evidence="3">Leaf</tissue>
    </source>
</reference>
<feature type="region of interest" description="Disordered" evidence="1">
    <location>
        <begin position="101"/>
        <end position="120"/>
    </location>
</feature>
<dbReference type="Proteomes" id="UP000324897">
    <property type="component" value="Unassembled WGS sequence"/>
</dbReference>
<sequence>MDSPPGCKSKAGLSCDACGISELPLHQLPLVSLNASPTLPQTPPAPGTALPPLPTYERLMCLDSFRCFDKPDVYLMLRGAETHRSRRQKLLIDSSRRRFGNRVASKKMQEASSSSSSPIPALSNGYQPLQSIYLGFLVIWAASGFSWAFTSWRNRHFSGYRTGSGCSAQPLLVLVQNPSPMVRVSKFQLDKESQHCAHQLMDFLMLCALTDAAGWPAGQV</sequence>
<evidence type="ECO:0000256" key="1">
    <source>
        <dbReference type="SAM" id="MobiDB-lite"/>
    </source>
</evidence>
<evidence type="ECO:0000256" key="2">
    <source>
        <dbReference type="SAM" id="Phobius"/>
    </source>
</evidence>
<evidence type="ECO:0000313" key="3">
    <source>
        <dbReference type="EMBL" id="TVU35535.1"/>
    </source>
</evidence>
<dbReference type="AlphaFoldDB" id="A0A5J9VI11"/>
<dbReference type="EMBL" id="RWGY01000009">
    <property type="protein sequence ID" value="TVU35535.1"/>
    <property type="molecule type" value="Genomic_DNA"/>
</dbReference>
<organism evidence="3 4">
    <name type="scientific">Eragrostis curvula</name>
    <name type="common">weeping love grass</name>
    <dbReference type="NCBI Taxonomy" id="38414"/>
    <lineage>
        <taxon>Eukaryota</taxon>
        <taxon>Viridiplantae</taxon>
        <taxon>Streptophyta</taxon>
        <taxon>Embryophyta</taxon>
        <taxon>Tracheophyta</taxon>
        <taxon>Spermatophyta</taxon>
        <taxon>Magnoliopsida</taxon>
        <taxon>Liliopsida</taxon>
        <taxon>Poales</taxon>
        <taxon>Poaceae</taxon>
        <taxon>PACMAD clade</taxon>
        <taxon>Chloridoideae</taxon>
        <taxon>Eragrostideae</taxon>
        <taxon>Eragrostidinae</taxon>
        <taxon>Eragrostis</taxon>
    </lineage>
</organism>
<proteinExistence type="predicted"/>
<keyword evidence="2" id="KW-0472">Membrane</keyword>
<gene>
    <name evidence="3" type="ORF">EJB05_17431</name>
</gene>
<name>A0A5J9VI11_9POAL</name>